<dbReference type="GO" id="GO:0005730">
    <property type="term" value="C:nucleolus"/>
    <property type="evidence" value="ECO:0007669"/>
    <property type="project" value="EnsemblFungi"/>
</dbReference>
<dbReference type="CDD" id="cd18793">
    <property type="entry name" value="SF2_C_SNF"/>
    <property type="match status" value="1"/>
</dbReference>
<keyword evidence="5" id="KW-0378">Hydrolase</keyword>
<dbReference type="GO" id="GO:0007533">
    <property type="term" value="P:mating type switching"/>
    <property type="evidence" value="ECO:0007669"/>
    <property type="project" value="EnsemblFungi"/>
</dbReference>
<feature type="compositionally biased region" description="Basic and acidic residues" evidence="11">
    <location>
        <begin position="268"/>
        <end position="281"/>
    </location>
</feature>
<dbReference type="InterPro" id="IPR001841">
    <property type="entry name" value="Znf_RING"/>
</dbReference>
<evidence type="ECO:0000256" key="6">
    <source>
        <dbReference type="ARBA" id="ARBA00022806"/>
    </source>
</evidence>
<evidence type="ECO:0000256" key="5">
    <source>
        <dbReference type="ARBA" id="ARBA00022801"/>
    </source>
</evidence>
<dbReference type="GO" id="GO:0004386">
    <property type="term" value="F:helicase activity"/>
    <property type="evidence" value="ECO:0007669"/>
    <property type="project" value="UniProtKB-KW"/>
</dbReference>
<keyword evidence="3" id="KW-0547">Nucleotide-binding</keyword>
<reference evidence="16" key="2">
    <citation type="submission" date="2012-08" db="EMBL/GenBank/DDBJ databases">
        <title>Genome sequence of Kazachstania naganishii.</title>
        <authorList>
            <person name="Gordon J.L."/>
            <person name="Armisen D."/>
            <person name="Proux-Wera E."/>
            <person name="OhEigeartaigh S.S."/>
            <person name="Byrne K.P."/>
            <person name="Wolfe K.H."/>
        </authorList>
    </citation>
    <scope>NUCLEOTIDE SEQUENCE [LARGE SCALE GENOMIC DNA]</scope>
    <source>
        <strain evidence="16">ATCC MYA-139 / BCRC 22969 / CBS 8797 / CCRC 22969 / KCTC 17520 / NBRC 10181 / NCYC 3082</strain>
    </source>
</reference>
<keyword evidence="6" id="KW-0347">Helicase</keyword>
<dbReference type="InterPro" id="IPR001650">
    <property type="entry name" value="Helicase_C-like"/>
</dbReference>
<feature type="domain" description="Helicase ATP-binding" evidence="13">
    <location>
        <begin position="1152"/>
        <end position="1353"/>
    </location>
</feature>
<gene>
    <name evidence="15" type="primary">KNAG0M00880</name>
    <name evidence="15" type="ordered locus">KNAG_0M00880</name>
</gene>
<dbReference type="GO" id="GO:0000724">
    <property type="term" value="P:double-strand break repair via homologous recombination"/>
    <property type="evidence" value="ECO:0007669"/>
    <property type="project" value="TreeGrafter"/>
</dbReference>
<dbReference type="Pfam" id="PF00271">
    <property type="entry name" value="Helicase_C"/>
    <property type="match status" value="1"/>
</dbReference>
<dbReference type="GO" id="GO:0005524">
    <property type="term" value="F:ATP binding"/>
    <property type="evidence" value="ECO:0007669"/>
    <property type="project" value="UniProtKB-KW"/>
</dbReference>
<feature type="compositionally biased region" description="Basic and acidic residues" evidence="11">
    <location>
        <begin position="295"/>
        <end position="315"/>
    </location>
</feature>
<dbReference type="GO" id="GO:0006325">
    <property type="term" value="P:chromatin organization"/>
    <property type="evidence" value="ECO:0007669"/>
    <property type="project" value="EnsemblFungi"/>
</dbReference>
<sequence>MSTTEVPTIDLTWDQSDHSNENENDALEEEQFYSLSYSDTSDSASLGKTKGSKKIAGKGDDANPSDGSLDSDAELSFSSHDNRDKLEVLKKLQYLNNVSSPVKSDSNATPLIDLLRRNPAILDTSNENDPKAHISEPDGGDNLEEGTGAGLKYNSIKDERGPLVEKSPLGNRNIVHGDDRELLPLTTERLSAELKSSLPSPFISRESVEDWKLSNVKESTEIEERKLGKHLEKTNDLSKNYLDPSKFPFGNDQPNVSTFPTNSTGTEHISEKEPTKKEEPTSTHIPYNLKSSETSQEREKIDDSKDISQELKDMMGNRTKKQTIMHQQAAKHWPRLLGLYDKTKSRAGALKNASSSSANEKGLHETNSSYDKNIGSERDDGLNDTLPKPVRDKLIRDDSGISAESKDLSAIQGKNELHSPDLVDKDTEKESVSDPDISANPNDAQMDKHTQTVLPSVLHKSESEQAINTTPKIEQHRHQEQTTSKQDGALEVKQEQNGEISAALPHSTHDKEASQLKFPIFRGKSEERDEREILILDSGSEEVVMSPTTEPQPMNSEEEEQRVNGYKRKHEEIEPKNGDETQDVKRSHNEVIKSFKPDTYDRTDAENDIIILSDTENGSVRNEPPPADTSLTANTNRERIEMMAKKANQDFDNVKAEYTTKERELTLISNRETSSKLVLERKLKKRQQAVKDAHAKVQLLEKKMSLNTNSNSKTIEILLADAIANWERQKQRRDNTELKLKSCIKESILTSTKLSVLQQEKKKVLTLAQNDLALAQMNKQTTETVERRKELLKEKETLNNMLREGTLSEDKHRSLIEKIQKQLNELDLHRNGTPENALRIQNPQHQEAGRPNGRGSSSAEVREDLFRRSISKAIELLNANETRTAQTKKLLVTHLNALERFYSNFFLGYRTPGPHLLSLRDSVQLLFANGVKMPIVFETLEDLGLDYVNTNILPVSRRKEYLKSIEIAKQLVLKSQRDHSNKQMIIDSLNELLRLRSSVDMGQPPMLPHIYQFGVNVVNLINQGLKMQKVYDVLVSYKIPINAVDLSNFQAKYMPQENQQSHTFINQSRNSFIGSNVNPLDHPNSSIQMPPPPMEQRVANIYDTEDQKSIRELLSSLKEHEHTAEGELPTPEDMTVNLLKHQKIGLKWLIDQEKIKKFRGGLLADDMGLGKTVQALALLLDHRSENPKKKTTLIVAPVAVLHVWRGEIRTKMKESAGFTSSIFGSSSVKVKRWKELAKFDAVLISYQTLANEFKKHWPQRLRDTDKKQLPAIPDLEALNSLKTQHEYFSPFFTDDSKFYRVILDEGQNIKNKNTQAAKACCAVQSKYRWILSGTPIQNNMGELYSLIRFLRISPYNKEERFKSDIGNAFSNKKGSMYDNQDRARAIRKVQVLLRAIMLRRTKDDKIDGHPILELPSKTVKVESDRLVGDELEFYSALEAKNKKLAAQLMKRKVRGNYSSMLTLLLRLRQACCHSELVVIGERKSASTKVANGKSLESWVSLYKAIQRMSRGARDLVEVSLSGMNCIWCSEQLELENTSVLTGCGHLLCDACIEPYVEERAEAATARRGPKGELYVPCTDCRSLTCETDIVTYRLYDQVVNQEFTRADLEDEYNRERENQRTHKSNYQVDFSKLQMSTKMQQCINVIKKVFAESSTEKILVFSQFTSFFELFEYFLREQLGVRYLKYVGSMRADQRSEVISKFYREAETRILLISMKAGNSGLTLTCANHVIIVDPFWNPYVEEQAQDRCYRISQTREVTVYRLFVKNSVEDRISELQKRKREMVDAAMSADKMKEVNKLGAREIGFLFGLNSL</sequence>
<evidence type="ECO:0000259" key="14">
    <source>
        <dbReference type="PROSITE" id="PS51194"/>
    </source>
</evidence>
<feature type="compositionally biased region" description="Polar residues" evidence="11">
    <location>
        <begin position="352"/>
        <end position="371"/>
    </location>
</feature>
<dbReference type="Gene3D" id="3.40.50.10810">
    <property type="entry name" value="Tandem AAA-ATPase domain"/>
    <property type="match status" value="1"/>
</dbReference>
<dbReference type="SUPFAM" id="SSF57850">
    <property type="entry name" value="RING/U-box"/>
    <property type="match status" value="1"/>
</dbReference>
<dbReference type="SMART" id="SM00487">
    <property type="entry name" value="DEXDc"/>
    <property type="match status" value="1"/>
</dbReference>
<keyword evidence="4 9" id="KW-0863">Zinc-finger</keyword>
<dbReference type="PROSITE" id="PS51194">
    <property type="entry name" value="HELICASE_CTER"/>
    <property type="match status" value="1"/>
</dbReference>
<feature type="region of interest" description="Disordered" evidence="11">
    <location>
        <begin position="242"/>
        <end position="329"/>
    </location>
</feature>
<dbReference type="PROSITE" id="PS00518">
    <property type="entry name" value="ZF_RING_1"/>
    <property type="match status" value="1"/>
</dbReference>
<dbReference type="InterPro" id="IPR013083">
    <property type="entry name" value="Znf_RING/FYVE/PHD"/>
</dbReference>
<feature type="region of interest" description="Disordered" evidence="11">
    <location>
        <begin position="122"/>
        <end position="172"/>
    </location>
</feature>
<feature type="compositionally biased region" description="Basic and acidic residues" evidence="11">
    <location>
        <begin position="389"/>
        <end position="407"/>
    </location>
</feature>
<dbReference type="OrthoDB" id="423559at2759"/>
<dbReference type="HOGENOM" id="CLU_000315_34_1_1"/>
<dbReference type="GO" id="GO:0016787">
    <property type="term" value="F:hydrolase activity"/>
    <property type="evidence" value="ECO:0007669"/>
    <property type="project" value="UniProtKB-KW"/>
</dbReference>
<dbReference type="GO" id="GO:0000776">
    <property type="term" value="C:kinetochore"/>
    <property type="evidence" value="ECO:0007669"/>
    <property type="project" value="EnsemblFungi"/>
</dbReference>
<evidence type="ECO:0000256" key="7">
    <source>
        <dbReference type="ARBA" id="ARBA00022833"/>
    </source>
</evidence>
<evidence type="ECO:0000256" key="8">
    <source>
        <dbReference type="ARBA" id="ARBA00022840"/>
    </source>
</evidence>
<dbReference type="RefSeq" id="XP_022467185.1">
    <property type="nucleotide sequence ID" value="XM_022610939.1"/>
</dbReference>
<evidence type="ECO:0000256" key="3">
    <source>
        <dbReference type="ARBA" id="ARBA00022741"/>
    </source>
</evidence>
<evidence type="ECO:0000256" key="9">
    <source>
        <dbReference type="PROSITE-ProRule" id="PRU00175"/>
    </source>
</evidence>
<dbReference type="GO" id="GO:0008094">
    <property type="term" value="F:ATP-dependent activity, acting on DNA"/>
    <property type="evidence" value="ECO:0007669"/>
    <property type="project" value="TreeGrafter"/>
</dbReference>
<dbReference type="EMBL" id="HE978326">
    <property type="protein sequence ID" value="CCK72941.1"/>
    <property type="molecule type" value="Genomic_DNA"/>
</dbReference>
<dbReference type="Gene3D" id="3.40.50.300">
    <property type="entry name" value="P-loop containing nucleotide triphosphate hydrolases"/>
    <property type="match status" value="1"/>
</dbReference>
<feature type="coiled-coil region" evidence="10">
    <location>
        <begin position="637"/>
        <end position="703"/>
    </location>
</feature>
<evidence type="ECO:0000259" key="12">
    <source>
        <dbReference type="PROSITE" id="PS50089"/>
    </source>
</evidence>
<dbReference type="Pfam" id="PF00176">
    <property type="entry name" value="SNF2-rel_dom"/>
    <property type="match status" value="1"/>
</dbReference>
<evidence type="ECO:0000256" key="1">
    <source>
        <dbReference type="ARBA" id="ARBA00007025"/>
    </source>
</evidence>
<dbReference type="GO" id="GO:0032183">
    <property type="term" value="F:SUMO binding"/>
    <property type="evidence" value="ECO:0007669"/>
    <property type="project" value="EnsemblFungi"/>
</dbReference>
<feature type="compositionally biased region" description="Acidic residues" evidence="11">
    <location>
        <begin position="22"/>
        <end position="31"/>
    </location>
</feature>
<dbReference type="SUPFAM" id="SSF52540">
    <property type="entry name" value="P-loop containing nucleoside triphosphate hydrolases"/>
    <property type="match status" value="2"/>
</dbReference>
<keyword evidence="8" id="KW-0067">ATP-binding</keyword>
<feature type="compositionally biased region" description="Basic and acidic residues" evidence="11">
    <location>
        <begin position="415"/>
        <end position="432"/>
    </location>
</feature>
<dbReference type="InterPro" id="IPR049730">
    <property type="entry name" value="SNF2/RAD54-like_C"/>
</dbReference>
<feature type="compositionally biased region" description="Polar residues" evidence="11">
    <location>
        <begin position="252"/>
        <end position="267"/>
    </location>
</feature>
<dbReference type="KEGG" id="kng:KNAG_0M00880"/>
<feature type="region of interest" description="Disordered" evidence="11">
    <location>
        <begin position="347"/>
        <end position="524"/>
    </location>
</feature>
<dbReference type="GO" id="GO:0008270">
    <property type="term" value="F:zinc ion binding"/>
    <property type="evidence" value="ECO:0007669"/>
    <property type="project" value="UniProtKB-KW"/>
</dbReference>
<evidence type="ECO:0000256" key="4">
    <source>
        <dbReference type="ARBA" id="ARBA00022771"/>
    </source>
</evidence>
<feature type="region of interest" description="Disordered" evidence="11">
    <location>
        <begin position="840"/>
        <end position="861"/>
    </location>
</feature>
<evidence type="ECO:0008006" key="17">
    <source>
        <dbReference type="Google" id="ProtNLM"/>
    </source>
</evidence>
<dbReference type="Proteomes" id="UP000006310">
    <property type="component" value="Chromosome 13"/>
</dbReference>
<evidence type="ECO:0000313" key="16">
    <source>
        <dbReference type="Proteomes" id="UP000006310"/>
    </source>
</evidence>
<dbReference type="PROSITE" id="PS51192">
    <property type="entry name" value="HELICASE_ATP_BIND_1"/>
    <property type="match status" value="1"/>
</dbReference>
<proteinExistence type="inferred from homology"/>
<reference evidence="15 16" key="1">
    <citation type="journal article" date="2011" name="Proc. Natl. Acad. Sci. U.S.A.">
        <title>Evolutionary erosion of yeast sex chromosomes by mating-type switching accidents.</title>
        <authorList>
            <person name="Gordon J.L."/>
            <person name="Armisen D."/>
            <person name="Proux-Wera E."/>
            <person name="Oheigeartaigh S.S."/>
            <person name="Byrne K.P."/>
            <person name="Wolfe K.H."/>
        </authorList>
    </citation>
    <scope>NUCLEOTIDE SEQUENCE [LARGE SCALE GENOMIC DNA]</scope>
    <source>
        <strain evidence="16">ATCC MYA-139 / BCRC 22969 / CBS 8797 / CCRC 22969 / KCTC 17520 / NBRC 10181 / NCYC 3082</strain>
    </source>
</reference>
<feature type="domain" description="Helicase C-terminal" evidence="14">
    <location>
        <begin position="1645"/>
        <end position="1800"/>
    </location>
</feature>
<dbReference type="Gene3D" id="3.30.40.10">
    <property type="entry name" value="Zinc/RING finger domain, C3HC4 (zinc finger)"/>
    <property type="match status" value="1"/>
</dbReference>
<feature type="coiled-coil region" evidence="10">
    <location>
        <begin position="1598"/>
        <end position="1625"/>
    </location>
</feature>
<dbReference type="InterPro" id="IPR027417">
    <property type="entry name" value="P-loop_NTPase"/>
</dbReference>
<keyword evidence="7" id="KW-0862">Zinc</keyword>
<dbReference type="GeneID" id="34528721"/>
<keyword evidence="16" id="KW-1185">Reference proteome</keyword>
<comment type="similarity">
    <text evidence="1">Belongs to the SNF2/RAD54 helicase family.</text>
</comment>
<dbReference type="PANTHER" id="PTHR45626">
    <property type="entry name" value="TRANSCRIPTION TERMINATION FACTOR 2-RELATED"/>
    <property type="match status" value="1"/>
</dbReference>
<feature type="compositionally biased region" description="Low complexity" evidence="11">
    <location>
        <begin position="33"/>
        <end position="46"/>
    </location>
</feature>
<dbReference type="STRING" id="1071383.J7SBB9"/>
<dbReference type="InterPro" id="IPR017907">
    <property type="entry name" value="Znf_RING_CS"/>
</dbReference>
<evidence type="ECO:0000259" key="13">
    <source>
        <dbReference type="PROSITE" id="PS51192"/>
    </source>
</evidence>
<dbReference type="InterPro" id="IPR014001">
    <property type="entry name" value="Helicase_ATP-bd"/>
</dbReference>
<dbReference type="InterPro" id="IPR000330">
    <property type="entry name" value="SNF2_N"/>
</dbReference>
<evidence type="ECO:0000256" key="2">
    <source>
        <dbReference type="ARBA" id="ARBA00022723"/>
    </source>
</evidence>
<accession>J7SBB9</accession>
<organism evidence="15 16">
    <name type="scientific">Huiozyma naganishii (strain ATCC MYA-139 / BCRC 22969 / CBS 8797 / KCTC 17520 / NBRC 10181 / NCYC 3082 / Yp74L-3)</name>
    <name type="common">Yeast</name>
    <name type="synonym">Kazachstania naganishii</name>
    <dbReference type="NCBI Taxonomy" id="1071383"/>
    <lineage>
        <taxon>Eukaryota</taxon>
        <taxon>Fungi</taxon>
        <taxon>Dikarya</taxon>
        <taxon>Ascomycota</taxon>
        <taxon>Saccharomycotina</taxon>
        <taxon>Saccharomycetes</taxon>
        <taxon>Saccharomycetales</taxon>
        <taxon>Saccharomycetaceae</taxon>
        <taxon>Huiozyma</taxon>
    </lineage>
</organism>
<dbReference type="eggNOG" id="KOG1001">
    <property type="taxonomic scope" value="Eukaryota"/>
</dbReference>
<dbReference type="InterPro" id="IPR038718">
    <property type="entry name" value="SNF2-like_sf"/>
</dbReference>
<feature type="domain" description="RING-type" evidence="12">
    <location>
        <begin position="1525"/>
        <end position="1581"/>
    </location>
</feature>
<protein>
    <recommendedName>
        <fullName evidence="17">RING-type domain-containing protein</fullName>
    </recommendedName>
</protein>
<name>J7SBB9_HUIN7</name>
<keyword evidence="2" id="KW-0479">Metal-binding</keyword>
<keyword evidence="10" id="KW-0175">Coiled coil</keyword>
<dbReference type="InterPro" id="IPR050628">
    <property type="entry name" value="SNF2_RAD54_helicase_TF"/>
</dbReference>
<feature type="region of interest" description="Disordered" evidence="11">
    <location>
        <begin position="1"/>
        <end position="82"/>
    </location>
</feature>
<evidence type="ECO:0000256" key="11">
    <source>
        <dbReference type="SAM" id="MobiDB-lite"/>
    </source>
</evidence>
<evidence type="ECO:0000256" key="10">
    <source>
        <dbReference type="SAM" id="Coils"/>
    </source>
</evidence>
<dbReference type="GO" id="GO:0005737">
    <property type="term" value="C:cytoplasm"/>
    <property type="evidence" value="ECO:0007669"/>
    <property type="project" value="TreeGrafter"/>
</dbReference>
<dbReference type="SMART" id="SM00490">
    <property type="entry name" value="HELICc"/>
    <property type="match status" value="1"/>
</dbReference>
<dbReference type="PANTHER" id="PTHR45626:SF16">
    <property type="entry name" value="ATP-DEPENDENT HELICASE ULS1"/>
    <property type="match status" value="1"/>
</dbReference>
<dbReference type="CDD" id="cd18008">
    <property type="entry name" value="DEXDc_SHPRH-like"/>
    <property type="match status" value="1"/>
</dbReference>
<evidence type="ECO:0000313" key="15">
    <source>
        <dbReference type="EMBL" id="CCK72941.1"/>
    </source>
</evidence>
<dbReference type="PROSITE" id="PS50089">
    <property type="entry name" value="ZF_RING_2"/>
    <property type="match status" value="1"/>
</dbReference>